<feature type="signal peptide" evidence="1">
    <location>
        <begin position="1"/>
        <end position="26"/>
    </location>
</feature>
<evidence type="ECO:0000313" key="2">
    <source>
        <dbReference type="EMBL" id="MBU3806267.1"/>
    </source>
</evidence>
<dbReference type="AlphaFoldDB" id="A0A948T2P9"/>
<sequence>MNSLARAITALILSAGILFSQSMVYATEGGTHISSAQGEVVTTDAVAAVNWAYSGSSL</sequence>
<dbReference type="EMBL" id="JAHLFP010000041">
    <property type="protein sequence ID" value="MBU3806267.1"/>
    <property type="molecule type" value="Genomic_DNA"/>
</dbReference>
<name>A0A948T2P9_9FIRM</name>
<comment type="caution">
    <text evidence="2">The sequence shown here is derived from an EMBL/GenBank/DDBJ whole genome shotgun (WGS) entry which is preliminary data.</text>
</comment>
<evidence type="ECO:0000256" key="1">
    <source>
        <dbReference type="SAM" id="SignalP"/>
    </source>
</evidence>
<proteinExistence type="predicted"/>
<protein>
    <submittedName>
        <fullName evidence="2">Uncharacterized protein</fullName>
    </submittedName>
</protein>
<feature type="chain" id="PRO_5037302581" evidence="1">
    <location>
        <begin position="27"/>
        <end position="58"/>
    </location>
</feature>
<accession>A0A948T2P9</accession>
<reference evidence="2" key="2">
    <citation type="submission" date="2021-04" db="EMBL/GenBank/DDBJ databases">
        <authorList>
            <person name="Gilroy R."/>
        </authorList>
    </citation>
    <scope>NUCLEOTIDE SEQUENCE</scope>
    <source>
        <strain evidence="2">B5_2728</strain>
    </source>
</reference>
<evidence type="ECO:0000313" key="3">
    <source>
        <dbReference type="Proteomes" id="UP000713596"/>
    </source>
</evidence>
<keyword evidence="1" id="KW-0732">Signal</keyword>
<organism evidence="2 3">
    <name type="scientific">Candidatus Allofournierella pullistercoris</name>
    <dbReference type="NCBI Taxonomy" id="2838597"/>
    <lineage>
        <taxon>Bacteria</taxon>
        <taxon>Bacillati</taxon>
        <taxon>Bacillota</taxon>
        <taxon>Clostridia</taxon>
        <taxon>Eubacteriales</taxon>
        <taxon>Oscillospiraceae</taxon>
        <taxon>Allofournierella</taxon>
    </lineage>
</organism>
<dbReference type="Proteomes" id="UP000713596">
    <property type="component" value="Unassembled WGS sequence"/>
</dbReference>
<reference evidence="2" key="1">
    <citation type="journal article" date="2021" name="PeerJ">
        <title>Extensive microbial diversity within the chicken gut microbiome revealed by metagenomics and culture.</title>
        <authorList>
            <person name="Gilroy R."/>
            <person name="Ravi A."/>
            <person name="Getino M."/>
            <person name="Pursley I."/>
            <person name="Horton D.L."/>
            <person name="Alikhan N.F."/>
            <person name="Baker D."/>
            <person name="Gharbi K."/>
            <person name="Hall N."/>
            <person name="Watson M."/>
            <person name="Adriaenssens E.M."/>
            <person name="Foster-Nyarko E."/>
            <person name="Jarju S."/>
            <person name="Secka A."/>
            <person name="Antonio M."/>
            <person name="Oren A."/>
            <person name="Chaudhuri R.R."/>
            <person name="La Ragione R."/>
            <person name="Hildebrand F."/>
            <person name="Pallen M.J."/>
        </authorList>
    </citation>
    <scope>NUCLEOTIDE SEQUENCE</scope>
    <source>
        <strain evidence="2">B5_2728</strain>
    </source>
</reference>
<gene>
    <name evidence="2" type="ORF">H9882_05175</name>
</gene>